<dbReference type="EMBL" id="FUXA01000004">
    <property type="protein sequence ID" value="SJZ45149.1"/>
    <property type="molecule type" value="Genomic_DNA"/>
</dbReference>
<evidence type="ECO:0000313" key="1">
    <source>
        <dbReference type="EMBL" id="SJZ45149.1"/>
    </source>
</evidence>
<keyword evidence="2" id="KW-1185">Reference proteome</keyword>
<gene>
    <name evidence="1" type="ORF">SAMN02745110_00539</name>
</gene>
<dbReference type="OrthoDB" id="2004319at2"/>
<evidence type="ECO:0008006" key="3">
    <source>
        <dbReference type="Google" id="ProtNLM"/>
    </source>
</evidence>
<dbReference type="Proteomes" id="UP000189857">
    <property type="component" value="Unassembled WGS sequence"/>
</dbReference>
<sequence>MKYNEVVFKAKQSHREGLGKVLFQECDTWRSGDQINLWTYWQGYQLKDVDEKGVDILLVGQDWGNPTNNKKVIERIKSIQRGENVFYEASSPTDRKMAIMFKAFGENIDIMNVDPGLRLFFTNYSLGYRGCSETGGMTKSIMKQDEDLFNDLVLAIRPKIIICLGKITYEMATRTVTKGFVKQLREGIPFKAAFPLDESIPVYGVAHCGARGCRNVGGENNMKKAWIKIAEEFNA</sequence>
<proteinExistence type="predicted"/>
<organism evidence="1 2">
    <name type="scientific">Eubacterium ruminantium</name>
    <dbReference type="NCBI Taxonomy" id="42322"/>
    <lineage>
        <taxon>Bacteria</taxon>
        <taxon>Bacillati</taxon>
        <taxon>Bacillota</taxon>
        <taxon>Clostridia</taxon>
        <taxon>Eubacteriales</taxon>
        <taxon>Eubacteriaceae</taxon>
        <taxon>Eubacterium</taxon>
    </lineage>
</organism>
<accession>A0A1T4KRT1</accession>
<name>A0A1T4KRT1_9FIRM</name>
<dbReference type="AlphaFoldDB" id="A0A1T4KRT1"/>
<protein>
    <recommendedName>
        <fullName evidence="3">Uracil DNA glycosylase superfamily protein</fullName>
    </recommendedName>
</protein>
<dbReference type="RefSeq" id="WP_078786202.1">
    <property type="nucleotide sequence ID" value="NZ_FMTO01000003.1"/>
</dbReference>
<evidence type="ECO:0000313" key="2">
    <source>
        <dbReference type="Proteomes" id="UP000189857"/>
    </source>
</evidence>
<reference evidence="1 2" key="1">
    <citation type="submission" date="2017-02" db="EMBL/GenBank/DDBJ databases">
        <authorList>
            <person name="Peterson S.W."/>
        </authorList>
    </citation>
    <scope>NUCLEOTIDE SEQUENCE [LARGE SCALE GENOMIC DNA]</scope>
    <source>
        <strain evidence="1 2">ATCC 17233</strain>
    </source>
</reference>